<comment type="caution">
    <text evidence="1">The sequence shown here is derived from an EMBL/GenBank/DDBJ whole genome shotgun (WGS) entry which is preliminary data.</text>
</comment>
<dbReference type="Proteomes" id="UP001586593">
    <property type="component" value="Unassembled WGS sequence"/>
</dbReference>
<protein>
    <submittedName>
        <fullName evidence="1">Uncharacterized protein</fullName>
    </submittedName>
</protein>
<dbReference type="EMBL" id="JAZHXJ010000608">
    <property type="protein sequence ID" value="KAL1855877.1"/>
    <property type="molecule type" value="Genomic_DNA"/>
</dbReference>
<organism evidence="1 2">
    <name type="scientific">Phialemonium thermophilum</name>
    <dbReference type="NCBI Taxonomy" id="223376"/>
    <lineage>
        <taxon>Eukaryota</taxon>
        <taxon>Fungi</taxon>
        <taxon>Dikarya</taxon>
        <taxon>Ascomycota</taxon>
        <taxon>Pezizomycotina</taxon>
        <taxon>Sordariomycetes</taxon>
        <taxon>Sordariomycetidae</taxon>
        <taxon>Cephalothecales</taxon>
        <taxon>Cephalothecaceae</taxon>
        <taxon>Phialemonium</taxon>
    </lineage>
</organism>
<sequence>MSTSPNPLWRLFHSSSCGPSFDTIRSPAPLHVAIAERASPFSSEEQEAQSLPEERDVFSHNSHFTRSLQTTLHSPSICGYARQIPRHVLLSSLIPCSSLLPQATPVSHPPRLASRPKILITIPDVCGVAPFQLLGHHLPDQTASPPVLGYYMANTDNTGTHTLTHSVHTYISHTSTYVDPASSPSSPA</sequence>
<reference evidence="1 2" key="1">
    <citation type="journal article" date="2024" name="Commun. Biol.">
        <title>Comparative genomic analysis of thermophilic fungi reveals convergent evolutionary adaptations and gene losses.</title>
        <authorList>
            <person name="Steindorff A.S."/>
            <person name="Aguilar-Pontes M.V."/>
            <person name="Robinson A.J."/>
            <person name="Andreopoulos B."/>
            <person name="LaButti K."/>
            <person name="Kuo A."/>
            <person name="Mondo S."/>
            <person name="Riley R."/>
            <person name="Otillar R."/>
            <person name="Haridas S."/>
            <person name="Lipzen A."/>
            <person name="Grimwood J."/>
            <person name="Schmutz J."/>
            <person name="Clum A."/>
            <person name="Reid I.D."/>
            <person name="Moisan M.C."/>
            <person name="Butler G."/>
            <person name="Nguyen T.T.M."/>
            <person name="Dewar K."/>
            <person name="Conant G."/>
            <person name="Drula E."/>
            <person name="Henrissat B."/>
            <person name="Hansel C."/>
            <person name="Singer S."/>
            <person name="Hutchinson M.I."/>
            <person name="de Vries R.P."/>
            <person name="Natvig D.O."/>
            <person name="Powell A.J."/>
            <person name="Tsang A."/>
            <person name="Grigoriev I.V."/>
        </authorList>
    </citation>
    <scope>NUCLEOTIDE SEQUENCE [LARGE SCALE GENOMIC DNA]</scope>
    <source>
        <strain evidence="1 2">ATCC 24622</strain>
    </source>
</reference>
<keyword evidence="2" id="KW-1185">Reference proteome</keyword>
<name>A0ABR3W8P0_9PEZI</name>
<proteinExistence type="predicted"/>
<evidence type="ECO:0000313" key="2">
    <source>
        <dbReference type="Proteomes" id="UP001586593"/>
    </source>
</evidence>
<gene>
    <name evidence="1" type="ORF">VTK73DRAFT_8425</name>
</gene>
<accession>A0ABR3W8P0</accession>
<evidence type="ECO:0000313" key="1">
    <source>
        <dbReference type="EMBL" id="KAL1855877.1"/>
    </source>
</evidence>